<reference evidence="2 3" key="1">
    <citation type="submission" date="2018-06" db="EMBL/GenBank/DDBJ databases">
        <title>Genomic Encyclopedia of Type Strains, Phase IV (KMG-IV): sequencing the most valuable type-strain genomes for metagenomic binning, comparative biology and taxonomic classification.</title>
        <authorList>
            <person name="Goeker M."/>
        </authorList>
    </citation>
    <scope>NUCLEOTIDE SEQUENCE [LARGE SCALE GENOMIC DNA]</scope>
    <source>
        <strain evidence="2 3">DSM 18048</strain>
    </source>
</reference>
<accession>A0A318S3K7</accession>
<keyword evidence="3" id="KW-1185">Reference proteome</keyword>
<protein>
    <submittedName>
        <fullName evidence="2">Uncharacterized protein</fullName>
    </submittedName>
</protein>
<gene>
    <name evidence="2" type="ORF">DES52_11616</name>
</gene>
<proteinExistence type="predicted"/>
<sequence length="52" mass="5351">MTTLLALPFIALALVTLVCLVVGAMLAEPIIAWSGLPPSMALMVTLVVTGAR</sequence>
<organism evidence="2 3">
    <name type="scientific">Deinococcus yavapaiensis KR-236</name>
    <dbReference type="NCBI Taxonomy" id="694435"/>
    <lineage>
        <taxon>Bacteria</taxon>
        <taxon>Thermotogati</taxon>
        <taxon>Deinococcota</taxon>
        <taxon>Deinococci</taxon>
        <taxon>Deinococcales</taxon>
        <taxon>Deinococcaceae</taxon>
        <taxon>Deinococcus</taxon>
    </lineage>
</organism>
<feature type="transmembrane region" description="Helical" evidence="1">
    <location>
        <begin position="30"/>
        <end position="51"/>
    </location>
</feature>
<evidence type="ECO:0000313" key="2">
    <source>
        <dbReference type="EMBL" id="PYE50949.1"/>
    </source>
</evidence>
<evidence type="ECO:0000313" key="3">
    <source>
        <dbReference type="Proteomes" id="UP000248326"/>
    </source>
</evidence>
<keyword evidence="1" id="KW-0812">Transmembrane</keyword>
<dbReference type="EMBL" id="QJSX01000016">
    <property type="protein sequence ID" value="PYE50949.1"/>
    <property type="molecule type" value="Genomic_DNA"/>
</dbReference>
<dbReference type="AlphaFoldDB" id="A0A318S3K7"/>
<dbReference type="RefSeq" id="WP_170131121.1">
    <property type="nucleotide sequence ID" value="NZ_QJSX01000016.1"/>
</dbReference>
<keyword evidence="1" id="KW-1133">Transmembrane helix</keyword>
<comment type="caution">
    <text evidence="2">The sequence shown here is derived from an EMBL/GenBank/DDBJ whole genome shotgun (WGS) entry which is preliminary data.</text>
</comment>
<evidence type="ECO:0000256" key="1">
    <source>
        <dbReference type="SAM" id="Phobius"/>
    </source>
</evidence>
<name>A0A318S3K7_9DEIO</name>
<dbReference type="Proteomes" id="UP000248326">
    <property type="component" value="Unassembled WGS sequence"/>
</dbReference>
<keyword evidence="1" id="KW-0472">Membrane</keyword>